<dbReference type="Proteomes" id="UP000568380">
    <property type="component" value="Unassembled WGS sequence"/>
</dbReference>
<feature type="signal peptide" evidence="1">
    <location>
        <begin position="1"/>
        <end position="21"/>
    </location>
</feature>
<evidence type="ECO:0000313" key="3">
    <source>
        <dbReference type="Proteomes" id="UP000568380"/>
    </source>
</evidence>
<proteinExistence type="predicted"/>
<evidence type="ECO:0000256" key="1">
    <source>
        <dbReference type="SAM" id="SignalP"/>
    </source>
</evidence>
<dbReference type="AlphaFoldDB" id="A0A7W8ACN9"/>
<gene>
    <name evidence="2" type="ORF">HNR40_009188</name>
</gene>
<evidence type="ECO:0008006" key="4">
    <source>
        <dbReference type="Google" id="ProtNLM"/>
    </source>
</evidence>
<evidence type="ECO:0000313" key="2">
    <source>
        <dbReference type="EMBL" id="MBB5083683.1"/>
    </source>
</evidence>
<dbReference type="EMBL" id="JACHIN010000018">
    <property type="protein sequence ID" value="MBB5083683.1"/>
    <property type="molecule type" value="Genomic_DNA"/>
</dbReference>
<protein>
    <recommendedName>
        <fullName evidence="4">Peptidase inhibitor</fullName>
    </recommendedName>
</protein>
<dbReference type="Pfam" id="PF03995">
    <property type="entry name" value="Inhibitor_I36"/>
    <property type="match status" value="1"/>
</dbReference>
<accession>A0A7W8ACN9</accession>
<reference evidence="2 3" key="1">
    <citation type="submission" date="2020-08" db="EMBL/GenBank/DDBJ databases">
        <title>Genomic Encyclopedia of Type Strains, Phase IV (KMG-IV): sequencing the most valuable type-strain genomes for metagenomic binning, comparative biology and taxonomic classification.</title>
        <authorList>
            <person name="Goeker M."/>
        </authorList>
    </citation>
    <scope>NUCLEOTIDE SEQUENCE [LARGE SCALE GENOMIC DNA]</scope>
    <source>
        <strain evidence="2 3">DSM 45385</strain>
    </source>
</reference>
<comment type="caution">
    <text evidence="2">The sequence shown here is derived from an EMBL/GenBank/DDBJ whole genome shotgun (WGS) entry which is preliminary data.</text>
</comment>
<sequence length="113" mass="11921">MRALFLSIAAFVVMTGLPAPAQAAAAPSDCPPGYVCLYKGKSGTGTRVCAEDSSTNVQCLNVRSAYNHGVNDPGKNDVRLYNAANAEVACVRRGQVKNLPSAISIFRVKWGTC</sequence>
<organism evidence="2 3">
    <name type="scientific">Nonomuraea endophytica</name>
    <dbReference type="NCBI Taxonomy" id="714136"/>
    <lineage>
        <taxon>Bacteria</taxon>
        <taxon>Bacillati</taxon>
        <taxon>Actinomycetota</taxon>
        <taxon>Actinomycetes</taxon>
        <taxon>Streptosporangiales</taxon>
        <taxon>Streptosporangiaceae</taxon>
        <taxon>Nonomuraea</taxon>
    </lineage>
</organism>
<keyword evidence="3" id="KW-1185">Reference proteome</keyword>
<name>A0A7W8ACN9_9ACTN</name>
<dbReference type="RefSeq" id="WP_184973008.1">
    <property type="nucleotide sequence ID" value="NZ_JACHIN010000018.1"/>
</dbReference>
<keyword evidence="1" id="KW-0732">Signal</keyword>
<feature type="chain" id="PRO_5039424041" description="Peptidase inhibitor" evidence="1">
    <location>
        <begin position="22"/>
        <end position="113"/>
    </location>
</feature>